<dbReference type="AlphaFoldDB" id="A0AAV1QPW9"/>
<keyword evidence="5" id="KW-0677">Repeat</keyword>
<dbReference type="PANTHER" id="PTHR11890">
    <property type="entry name" value="INTERLEUKIN-1 RECEPTOR FAMILY MEMBER"/>
    <property type="match status" value="1"/>
</dbReference>
<comment type="subcellular location">
    <subcellularLocation>
        <location evidence="1">Membrane</location>
        <topology evidence="1">Single-pass type I membrane protein</topology>
    </subcellularLocation>
</comment>
<accession>A0AAV1QPW9</accession>
<sequence length="239" mass="26574">ENIFSFLFIDSLRKCSAVVSVAGQMDADWLNCSFNSLSLSLSLPPLSLCVPLALPPFSPPLSLPPPPLSDPSCNDWGESSTGSVSALDGEVSWLSCPLFSHPSVYNYSSGHNLFWYRLLDGHDLEQPITSNSRFSKDRERLWLQPAVANDTGQYICMLRNRTSCSKIAMRLKVLRRNETTQTGDSCEPPVAVAPSQVNIPLQSGKILDCPDLQDGEKMAENKMNESTMRVTWFHVRIKH</sequence>
<dbReference type="Gene3D" id="2.60.40.10">
    <property type="entry name" value="Immunoglobulins"/>
    <property type="match status" value="1"/>
</dbReference>
<keyword evidence="6" id="KW-1133">Transmembrane helix</keyword>
<evidence type="ECO:0000256" key="8">
    <source>
        <dbReference type="ARBA" id="ARBA00023157"/>
    </source>
</evidence>
<evidence type="ECO:0000256" key="2">
    <source>
        <dbReference type="ARBA" id="ARBA00009752"/>
    </source>
</evidence>
<evidence type="ECO:0000256" key="10">
    <source>
        <dbReference type="ARBA" id="ARBA00023180"/>
    </source>
</evidence>
<name>A0AAV1QPW9_SCOSC</name>
<dbReference type="EMBL" id="CAWUFR010002102">
    <property type="protein sequence ID" value="CAK6984706.1"/>
    <property type="molecule type" value="Genomic_DNA"/>
</dbReference>
<dbReference type="InterPro" id="IPR015621">
    <property type="entry name" value="IL-1_rcpt_fam"/>
</dbReference>
<proteinExistence type="inferred from homology"/>
<keyword evidence="3" id="KW-0812">Transmembrane</keyword>
<evidence type="ECO:0000256" key="5">
    <source>
        <dbReference type="ARBA" id="ARBA00022737"/>
    </source>
</evidence>
<dbReference type="GO" id="GO:0016020">
    <property type="term" value="C:membrane"/>
    <property type="evidence" value="ECO:0007669"/>
    <property type="project" value="UniProtKB-SubCell"/>
</dbReference>
<gene>
    <name evidence="13" type="ORF">FSCOSCO3_A003308</name>
</gene>
<dbReference type="Proteomes" id="UP001314229">
    <property type="component" value="Unassembled WGS sequence"/>
</dbReference>
<dbReference type="Pfam" id="PF18452">
    <property type="entry name" value="Ig_6"/>
    <property type="match status" value="1"/>
</dbReference>
<dbReference type="GO" id="GO:0004908">
    <property type="term" value="F:interleukin-1 receptor activity"/>
    <property type="evidence" value="ECO:0007669"/>
    <property type="project" value="InterPro"/>
</dbReference>
<evidence type="ECO:0000256" key="9">
    <source>
        <dbReference type="ARBA" id="ARBA00023170"/>
    </source>
</evidence>
<reference evidence="13 14" key="1">
    <citation type="submission" date="2024-01" db="EMBL/GenBank/DDBJ databases">
        <authorList>
            <person name="Alioto T."/>
            <person name="Alioto T."/>
            <person name="Gomez Garrido J."/>
        </authorList>
    </citation>
    <scope>NUCLEOTIDE SEQUENCE [LARGE SCALE GENOMIC DNA]</scope>
</reference>
<comment type="caution">
    <text evidence="13">The sequence shown here is derived from an EMBL/GenBank/DDBJ whole genome shotgun (WGS) entry which is preliminary data.</text>
</comment>
<dbReference type="InterPro" id="IPR013783">
    <property type="entry name" value="Ig-like_fold"/>
</dbReference>
<keyword evidence="14" id="KW-1185">Reference proteome</keyword>
<dbReference type="PROSITE" id="PS50835">
    <property type="entry name" value="IG_LIKE"/>
    <property type="match status" value="1"/>
</dbReference>
<dbReference type="PANTHER" id="PTHR11890:SF20">
    <property type="entry name" value="INTERLEUKIN-1 RECEPTOR ACCESSORY PROTEIN"/>
    <property type="match status" value="1"/>
</dbReference>
<evidence type="ECO:0000256" key="11">
    <source>
        <dbReference type="ARBA" id="ARBA00023319"/>
    </source>
</evidence>
<dbReference type="InterPro" id="IPR007110">
    <property type="entry name" value="Ig-like_dom"/>
</dbReference>
<dbReference type="SUPFAM" id="SSF48726">
    <property type="entry name" value="Immunoglobulin"/>
    <property type="match status" value="1"/>
</dbReference>
<evidence type="ECO:0000256" key="1">
    <source>
        <dbReference type="ARBA" id="ARBA00004479"/>
    </source>
</evidence>
<organism evidence="13 14">
    <name type="scientific">Scomber scombrus</name>
    <name type="common">Atlantic mackerel</name>
    <name type="synonym">Scomber vernalis</name>
    <dbReference type="NCBI Taxonomy" id="13677"/>
    <lineage>
        <taxon>Eukaryota</taxon>
        <taxon>Metazoa</taxon>
        <taxon>Chordata</taxon>
        <taxon>Craniata</taxon>
        <taxon>Vertebrata</taxon>
        <taxon>Euteleostomi</taxon>
        <taxon>Actinopterygii</taxon>
        <taxon>Neopterygii</taxon>
        <taxon>Teleostei</taxon>
        <taxon>Neoteleostei</taxon>
        <taxon>Acanthomorphata</taxon>
        <taxon>Pelagiaria</taxon>
        <taxon>Scombriformes</taxon>
        <taxon>Scombridae</taxon>
        <taxon>Scomber</taxon>
    </lineage>
</organism>
<evidence type="ECO:0000313" key="14">
    <source>
        <dbReference type="Proteomes" id="UP001314229"/>
    </source>
</evidence>
<evidence type="ECO:0000256" key="4">
    <source>
        <dbReference type="ARBA" id="ARBA00022729"/>
    </source>
</evidence>
<keyword evidence="4" id="KW-0732">Signal</keyword>
<keyword evidence="9 13" id="KW-0675">Receptor</keyword>
<dbReference type="InterPro" id="IPR004074">
    <property type="entry name" value="IL-1_rcpt_I/II-typ"/>
</dbReference>
<keyword evidence="8" id="KW-1015">Disulfide bond</keyword>
<keyword evidence="10" id="KW-0325">Glycoprotein</keyword>
<keyword evidence="11" id="KW-0393">Immunoglobulin domain</keyword>
<dbReference type="PRINTS" id="PR01536">
    <property type="entry name" value="INTRLKN1R12F"/>
</dbReference>
<evidence type="ECO:0000256" key="6">
    <source>
        <dbReference type="ARBA" id="ARBA00022989"/>
    </source>
</evidence>
<comment type="similarity">
    <text evidence="2">Belongs to the interleukin-1 receptor family.</text>
</comment>
<feature type="non-terminal residue" evidence="13">
    <location>
        <position position="1"/>
    </location>
</feature>
<evidence type="ECO:0000313" key="13">
    <source>
        <dbReference type="EMBL" id="CAK6984706.1"/>
    </source>
</evidence>
<dbReference type="InterPro" id="IPR036179">
    <property type="entry name" value="Ig-like_dom_sf"/>
</dbReference>
<evidence type="ECO:0000256" key="3">
    <source>
        <dbReference type="ARBA" id="ARBA00022692"/>
    </source>
</evidence>
<keyword evidence="7" id="KW-0472">Membrane</keyword>
<dbReference type="InterPro" id="IPR041416">
    <property type="entry name" value="IL-1RAcP-like_ig"/>
</dbReference>
<feature type="domain" description="Ig-like" evidence="12">
    <location>
        <begin position="59"/>
        <end position="168"/>
    </location>
</feature>
<evidence type="ECO:0000259" key="12">
    <source>
        <dbReference type="PROSITE" id="PS50835"/>
    </source>
</evidence>
<evidence type="ECO:0000256" key="7">
    <source>
        <dbReference type="ARBA" id="ARBA00023136"/>
    </source>
</evidence>
<protein>
    <submittedName>
        <fullName evidence="13">Interleukin-1 receptor accessory protein</fullName>
    </submittedName>
</protein>